<dbReference type="PROSITE" id="PS51643">
    <property type="entry name" value="HD_CAS3"/>
    <property type="match status" value="1"/>
</dbReference>
<dbReference type="InterPro" id="IPR006474">
    <property type="entry name" value="Helicase_Cas3_CRISPR-ass_core"/>
</dbReference>
<keyword evidence="13" id="KW-1185">Reference proteome</keyword>
<dbReference type="GO" id="GO:0051607">
    <property type="term" value="P:defense response to virus"/>
    <property type="evidence" value="ECO:0007669"/>
    <property type="project" value="UniProtKB-KW"/>
</dbReference>
<dbReference type="Proteomes" id="UP000241362">
    <property type="component" value="Unassembled WGS sequence"/>
</dbReference>
<keyword evidence="5" id="KW-0547">Nucleotide-binding</keyword>
<keyword evidence="6" id="KW-0378">Hydrolase</keyword>
<dbReference type="GO" id="GO:0004386">
    <property type="term" value="F:helicase activity"/>
    <property type="evidence" value="ECO:0007669"/>
    <property type="project" value="UniProtKB-KW"/>
</dbReference>
<dbReference type="EMBL" id="PZKE01000019">
    <property type="protein sequence ID" value="PTE13087.1"/>
    <property type="molecule type" value="Genomic_DNA"/>
</dbReference>
<dbReference type="PROSITE" id="PS51192">
    <property type="entry name" value="HELICASE_ATP_BIND_1"/>
    <property type="match status" value="1"/>
</dbReference>
<comment type="similarity">
    <text evidence="1">In the N-terminal section; belongs to the CRISPR-associated nuclease Cas3-HD family.</text>
</comment>
<evidence type="ECO:0000259" key="11">
    <source>
        <dbReference type="PROSITE" id="PS51643"/>
    </source>
</evidence>
<dbReference type="Gene3D" id="1.10.3210.30">
    <property type="match status" value="1"/>
</dbReference>
<dbReference type="InterPro" id="IPR006483">
    <property type="entry name" value="CRISPR-assoc_Cas3_HD"/>
</dbReference>
<evidence type="ECO:0000256" key="7">
    <source>
        <dbReference type="ARBA" id="ARBA00022806"/>
    </source>
</evidence>
<dbReference type="GO" id="GO:0005524">
    <property type="term" value="F:ATP binding"/>
    <property type="evidence" value="ECO:0007669"/>
    <property type="project" value="UniProtKB-KW"/>
</dbReference>
<dbReference type="NCBIfam" id="TIGR01596">
    <property type="entry name" value="cas3_HD"/>
    <property type="match status" value="1"/>
</dbReference>
<dbReference type="Pfam" id="PF00270">
    <property type="entry name" value="DEAD"/>
    <property type="match status" value="1"/>
</dbReference>
<reference evidence="12 13" key="1">
    <citation type="submission" date="2018-03" db="EMBL/GenBank/DDBJ databases">
        <title>Rhodobacter blasticus.</title>
        <authorList>
            <person name="Meyer T.E."/>
            <person name="Miller S."/>
            <person name="Lodha T."/>
            <person name="Gandham S."/>
            <person name="Chintalapati S."/>
            <person name="Chintalapati V.R."/>
        </authorList>
    </citation>
    <scope>NUCLEOTIDE SEQUENCE [LARGE SCALE GENOMIC DNA]</scope>
    <source>
        <strain evidence="12 13">DSM 2131</strain>
    </source>
</reference>
<dbReference type="Gene3D" id="3.40.50.300">
    <property type="entry name" value="P-loop containing nucleotide triphosphate hydrolases"/>
    <property type="match status" value="2"/>
</dbReference>
<proteinExistence type="inferred from homology"/>
<dbReference type="GO" id="GO:0003676">
    <property type="term" value="F:nucleic acid binding"/>
    <property type="evidence" value="ECO:0007669"/>
    <property type="project" value="InterPro"/>
</dbReference>
<evidence type="ECO:0000256" key="6">
    <source>
        <dbReference type="ARBA" id="ARBA00022801"/>
    </source>
</evidence>
<evidence type="ECO:0000313" key="12">
    <source>
        <dbReference type="EMBL" id="PTE13087.1"/>
    </source>
</evidence>
<keyword evidence="3" id="KW-0540">Nuclease</keyword>
<dbReference type="SUPFAM" id="SSF52540">
    <property type="entry name" value="P-loop containing nucleoside triphosphate hydrolases"/>
    <property type="match status" value="1"/>
</dbReference>
<dbReference type="InterPro" id="IPR054712">
    <property type="entry name" value="Cas3-like_dom"/>
</dbReference>
<dbReference type="CDD" id="cd17930">
    <property type="entry name" value="DEXHc_cas3"/>
    <property type="match status" value="1"/>
</dbReference>
<dbReference type="GO" id="GO:0004519">
    <property type="term" value="F:endonuclease activity"/>
    <property type="evidence" value="ECO:0007669"/>
    <property type="project" value="UniProtKB-KW"/>
</dbReference>
<feature type="domain" description="HD Cas3-type" evidence="11">
    <location>
        <begin position="12"/>
        <end position="175"/>
    </location>
</feature>
<dbReference type="RefSeq" id="WP_107674410.1">
    <property type="nucleotide sequence ID" value="NZ_PZKE01000019.1"/>
</dbReference>
<evidence type="ECO:0000256" key="3">
    <source>
        <dbReference type="ARBA" id="ARBA00022722"/>
    </source>
</evidence>
<feature type="domain" description="Helicase ATP-binding" evidence="10">
    <location>
        <begin position="230"/>
        <end position="412"/>
    </location>
</feature>
<dbReference type="AlphaFoldDB" id="A0A2T4J5D8"/>
<dbReference type="Pfam" id="PF18019">
    <property type="entry name" value="Cas3_HD"/>
    <property type="match status" value="1"/>
</dbReference>
<keyword evidence="9" id="KW-0051">Antiviral defense</keyword>
<dbReference type="InterPro" id="IPR038257">
    <property type="entry name" value="CRISPR-assoc_Cas3_HD_sf"/>
</dbReference>
<evidence type="ECO:0000256" key="2">
    <source>
        <dbReference type="ARBA" id="ARBA00009046"/>
    </source>
</evidence>
<comment type="similarity">
    <text evidence="2">In the central section; belongs to the CRISPR-associated helicase Cas3 family.</text>
</comment>
<evidence type="ECO:0000256" key="8">
    <source>
        <dbReference type="ARBA" id="ARBA00022840"/>
    </source>
</evidence>
<dbReference type="CDD" id="cd09641">
    <property type="entry name" value="Cas3''_I"/>
    <property type="match status" value="1"/>
</dbReference>
<sequence length="743" mass="81105">MPAYAHSGSKNDRSDWQLLEDHLRQVADLAAAKAAPLGLAEAARLAGKLHDFGKHDPAFDRVLQGRQERVDHSTAGGMLLIRRSDPRTGFAADLLAQAILGHHAGLPDSLGDASLSARRDGYVDRIPAEVTAATDVDLMPAARELVAKTRPESPAFDLSLAGRMVFSCLVDADFRDTEAFYGKTDPLARDWPLLADVLPDMRAAFDRRIAGFADTDLNRLRGTILTHLRAQAALPPGLFTLTVPTGGGKTLASLGFALDHAQAHGHRRIIYAIPYTSIIDQTAATFRDMFGDLVLEHHSAIDSEKPGAEARDKLRLAMEDWAAPLVVTTNVQLFESLFAARPSRCRKLHNIAGSIIILDEAQCLPRGLLAPTLKMIEALAAQYGCTIVLCTATQPAFDSAELDRHAKRKRKIGLALTGRELAPDPEGLFRRLRRAQVVDGGPMEDGALAVALQQAPQSMVIVNSRAHALALFRKVQDQPGALHLTTRQYPAHRREIIADIRQRLSQGAPCRLIATSLIEAGVDLDFPVGWRAEAGLDSVIQAAGRVNREGRRPPEDSTLTLFSAPDHPAPAEIRALATAMRATLATFGSPALGDPQAIRHWFEEVYWRAGDARLDSEGLLDRFLFTPRGPVNFAYRSVAAAYRMVDSPLLPVIIPCEGSDDAIRQLAFGQIPSGKIARALQPYTVQIPARAREKLRVNGKGGFVAAEQRGDQFFVLSETELYRRDIGLFWEGAEDLGEDQMFI</sequence>
<accession>A0A2T4J5D8</accession>
<comment type="caution">
    <text evidence="12">The sequence shown here is derived from an EMBL/GenBank/DDBJ whole genome shotgun (WGS) entry which is preliminary data.</text>
</comment>
<dbReference type="InterPro" id="IPR014001">
    <property type="entry name" value="Helicase_ATP-bd"/>
</dbReference>
<dbReference type="GO" id="GO:0016787">
    <property type="term" value="F:hydrolase activity"/>
    <property type="evidence" value="ECO:0007669"/>
    <property type="project" value="UniProtKB-KW"/>
</dbReference>
<evidence type="ECO:0000256" key="4">
    <source>
        <dbReference type="ARBA" id="ARBA00022723"/>
    </source>
</evidence>
<dbReference type="SMART" id="SM00487">
    <property type="entry name" value="DEXDc"/>
    <property type="match status" value="1"/>
</dbReference>
<dbReference type="NCBIfam" id="TIGR01587">
    <property type="entry name" value="cas3_core"/>
    <property type="match status" value="1"/>
</dbReference>
<evidence type="ECO:0000313" key="13">
    <source>
        <dbReference type="Proteomes" id="UP000241362"/>
    </source>
</evidence>
<keyword evidence="7" id="KW-0347">Helicase</keyword>
<organism evidence="12 13">
    <name type="scientific">Fuscovulum blasticum DSM 2131</name>
    <dbReference type="NCBI Taxonomy" id="1188250"/>
    <lineage>
        <taxon>Bacteria</taxon>
        <taxon>Pseudomonadati</taxon>
        <taxon>Pseudomonadota</taxon>
        <taxon>Alphaproteobacteria</taxon>
        <taxon>Rhodobacterales</taxon>
        <taxon>Paracoccaceae</taxon>
        <taxon>Pseudogemmobacter</taxon>
    </lineage>
</organism>
<evidence type="ECO:0000256" key="5">
    <source>
        <dbReference type="ARBA" id="ARBA00022741"/>
    </source>
</evidence>
<dbReference type="InterPro" id="IPR011545">
    <property type="entry name" value="DEAD/DEAH_box_helicase_dom"/>
</dbReference>
<dbReference type="GO" id="GO:0046872">
    <property type="term" value="F:metal ion binding"/>
    <property type="evidence" value="ECO:0007669"/>
    <property type="project" value="UniProtKB-KW"/>
</dbReference>
<evidence type="ECO:0000256" key="9">
    <source>
        <dbReference type="ARBA" id="ARBA00023118"/>
    </source>
</evidence>
<evidence type="ECO:0000259" key="10">
    <source>
        <dbReference type="PROSITE" id="PS51192"/>
    </source>
</evidence>
<dbReference type="SUPFAM" id="SSF109604">
    <property type="entry name" value="HD-domain/PDEase-like"/>
    <property type="match status" value="1"/>
</dbReference>
<keyword evidence="8" id="KW-0067">ATP-binding</keyword>
<gene>
    <name evidence="12" type="ORF">C5F44_15240</name>
</gene>
<dbReference type="InterPro" id="IPR027417">
    <property type="entry name" value="P-loop_NTPase"/>
</dbReference>
<name>A0A2T4J5D8_FUSBL</name>
<keyword evidence="12" id="KW-0255">Endonuclease</keyword>
<keyword evidence="4" id="KW-0479">Metal-binding</keyword>
<dbReference type="Pfam" id="PF22590">
    <property type="entry name" value="Cas3-like_C_2"/>
    <property type="match status" value="1"/>
</dbReference>
<protein>
    <submittedName>
        <fullName evidence="12">CRISPR-associated helicase/endonuclease Cas3</fullName>
    </submittedName>
</protein>
<evidence type="ECO:0000256" key="1">
    <source>
        <dbReference type="ARBA" id="ARBA00006847"/>
    </source>
</evidence>